<dbReference type="KEGG" id="mspg:F6B93_08390"/>
<reference evidence="1" key="1">
    <citation type="submission" date="2019-12" db="EMBL/GenBank/DDBJ databases">
        <title>Mycobacterium spongiae sp. nov.</title>
        <authorList>
            <person name="Stinear T."/>
        </authorList>
    </citation>
    <scope>NUCLEOTIDE SEQUENCE</scope>
    <source>
        <strain evidence="1">FSD4b-SM</strain>
    </source>
</reference>
<dbReference type="AlphaFoldDB" id="A0A975JWR8"/>
<dbReference type="RefSeq" id="WP_211698684.1">
    <property type="nucleotide sequence ID" value="NZ_CP046600.1"/>
</dbReference>
<proteinExistence type="predicted"/>
<accession>A0A975JWR8</accession>
<evidence type="ECO:0000313" key="1">
    <source>
        <dbReference type="EMBL" id="QUR67116.1"/>
    </source>
</evidence>
<gene>
    <name evidence="1" type="ORF">F6B93_08390</name>
</gene>
<organism evidence="1 2">
    <name type="scientific">Mycobacterium spongiae</name>
    <dbReference type="NCBI Taxonomy" id="886343"/>
    <lineage>
        <taxon>Bacteria</taxon>
        <taxon>Bacillati</taxon>
        <taxon>Actinomycetota</taxon>
        <taxon>Actinomycetes</taxon>
        <taxon>Mycobacteriales</taxon>
        <taxon>Mycobacteriaceae</taxon>
        <taxon>Mycobacterium</taxon>
    </lineage>
</organism>
<name>A0A975JWR8_9MYCO</name>
<keyword evidence="2" id="KW-1185">Reference proteome</keyword>
<dbReference type="Proteomes" id="UP000682202">
    <property type="component" value="Chromosome"/>
</dbReference>
<evidence type="ECO:0000313" key="2">
    <source>
        <dbReference type="Proteomes" id="UP000682202"/>
    </source>
</evidence>
<sequence length="109" mass="12732">MNELEIDPLVVYQELRERRQRGGQPHPEAAATRRMLSDMRHFEARIDEIPAEDHETARALMWGWTASRAVGEVEERLIALEQRNSDEDRRRAIEDLQYRSAGGGTTRRF</sequence>
<protein>
    <submittedName>
        <fullName evidence="1">Uncharacterized protein</fullName>
    </submittedName>
</protein>
<dbReference type="EMBL" id="CP046600">
    <property type="protein sequence ID" value="QUR67116.1"/>
    <property type="molecule type" value="Genomic_DNA"/>
</dbReference>